<dbReference type="EC" id="2.4.2.31" evidence="10"/>
<keyword evidence="4" id="KW-0964">Secreted</keyword>
<dbReference type="GO" id="GO:0016779">
    <property type="term" value="F:nucleotidyltransferase activity"/>
    <property type="evidence" value="ECO:0007669"/>
    <property type="project" value="UniProtKB-KW"/>
</dbReference>
<dbReference type="InterPro" id="IPR000734">
    <property type="entry name" value="TAG_lipase"/>
</dbReference>
<evidence type="ECO:0000256" key="2">
    <source>
        <dbReference type="ARBA" id="ARBA00009558"/>
    </source>
</evidence>
<dbReference type="Gene3D" id="3.90.228.10">
    <property type="match status" value="1"/>
</dbReference>
<dbReference type="InterPro" id="IPR033906">
    <property type="entry name" value="Lipase_N"/>
</dbReference>
<gene>
    <name evidence="12" type="ORF">XAT740_LOCUS15773</name>
</gene>
<proteinExistence type="inferred from homology"/>
<dbReference type="Gene3D" id="3.90.176.10">
    <property type="entry name" value="Toxin ADP-ribosyltransferase, Chain A, domain 1"/>
    <property type="match status" value="1"/>
</dbReference>
<evidence type="ECO:0000256" key="8">
    <source>
        <dbReference type="ARBA" id="ARBA00047597"/>
    </source>
</evidence>
<keyword evidence="10" id="KW-0520">NAD</keyword>
<keyword evidence="7" id="KW-0548">Nucleotidyltransferase</keyword>
<sequence length="1025" mass="114838">MSRITFLLYVLFNVSLATTTVPSNVCYQDLGCYIPRPGFTLLPQSPEKINTKFSLFKRKQPIQAEIISSSNLGSFDRTKPIKLIIHGFTDQSSSAWVVNMTQELLKQEDMNVITVDWSGGNQFPYGQAVANTVIVAAVIRQLLQAMVNAGAKPQQMHLIGHSLGAHVSSYVGRDFHNLGRISGLDPAGPEFYNSLISDRLDPSDAIFVDVIHTDGAPRVQSGFGHLDALGHVDFYPNGGSAQPTCGSNTGDVLLQSAWNLISTFNIGNAASSMACNHMSAVYYYTDSINSHSPAFAYPCSDYKSFERGLCTSCGSQFDQCQRAGYHASSLKTLGKLYLMTLNGVKPPHFGFQFKVTLESNMNDSKQQTRGIIKIKFDEQEEETSLFDEKILFRSSSVNSKTILIARQPASLKEITISFKKSLSSNFGLGLSNQWNFRSVDSESRRDAMLSLSLSIIPEKKSRYSDIVDEPVHNLLAPIKGYQDKPLVSLSEAIDPVAGFFNEIEDNALVALHNCQNPADGLTQQESASIHLYTMEFDGGPSLYRLLNRSLRAEIREDLKPWFAYLKLFLTALYKLPSRQMRVWRGIRDVNLSSKYKIGTKFAWWGVSSCTSDMKLLESEKFLGKTGQRTLFSIECINGKCIVAHSYFKNTEQEIVLMPGSYFEVLGQLNPAPGLHIIELKEITPPMTLIKPPFSKSNVASSSSHMPAAEVSTIPKKKPLLESGTEILFIVSCILDGAYTELLSSNNEDFKTVSRMFLDGWPGELKHDVKVEAIYQIHNDILESRFQQFVHSNPKFATGNSIGWHGTSSNCQNGSCSSSECHLCQIIRKGFKQQFARRNTISYKCWGPTTYFSNRSFVCHTYNGGSECDTKRRCTIMTKINSGHALDYWRIARYCTPDPANYIPALVKTYKYDSVALTRNYYIAPADYILLYNELAALPIYIVVYSARKTLQVRQSAGEYCSFHREHHMVNAGCDGHQCQSLKCVDKICLDHNHFTQYDHIDPNTYVKHKSHYREILDELGSTVYP</sequence>
<protein>
    <recommendedName>
        <fullName evidence="10">NAD(P)(+)--arginine ADP-ribosyltransferase</fullName>
        <ecNumber evidence="10">2.4.2.31</ecNumber>
    </recommendedName>
    <alternativeName>
        <fullName evidence="10">Mono(ADP-ribosyl)transferase</fullName>
    </alternativeName>
</protein>
<feature type="signal peptide" evidence="10">
    <location>
        <begin position="1"/>
        <end position="17"/>
    </location>
</feature>
<dbReference type="GO" id="GO:0016042">
    <property type="term" value="P:lipid catabolic process"/>
    <property type="evidence" value="ECO:0007669"/>
    <property type="project" value="TreeGrafter"/>
</dbReference>
<dbReference type="EMBL" id="CAJNOR010000986">
    <property type="protein sequence ID" value="CAF1051036.1"/>
    <property type="molecule type" value="Genomic_DNA"/>
</dbReference>
<evidence type="ECO:0000256" key="10">
    <source>
        <dbReference type="RuleBase" id="RU361228"/>
    </source>
</evidence>
<evidence type="ECO:0000256" key="1">
    <source>
        <dbReference type="ARBA" id="ARBA00004613"/>
    </source>
</evidence>
<comment type="similarity">
    <text evidence="3 9">Belongs to the AB hydrolase superfamily. Lipase family.</text>
</comment>
<comment type="subcellular location">
    <subcellularLocation>
        <location evidence="1">Secreted</location>
    </subcellularLocation>
</comment>
<keyword evidence="13" id="KW-1185">Reference proteome</keyword>
<dbReference type="GO" id="GO:0005615">
    <property type="term" value="C:extracellular space"/>
    <property type="evidence" value="ECO:0007669"/>
    <property type="project" value="TreeGrafter"/>
</dbReference>
<evidence type="ECO:0000256" key="7">
    <source>
        <dbReference type="ARBA" id="ARBA00022695"/>
    </source>
</evidence>
<evidence type="ECO:0000313" key="12">
    <source>
        <dbReference type="EMBL" id="CAF1051036.1"/>
    </source>
</evidence>
<dbReference type="Gene3D" id="3.40.50.1820">
    <property type="entry name" value="alpha/beta hydrolase"/>
    <property type="match status" value="1"/>
</dbReference>
<dbReference type="SUPFAM" id="SSF56399">
    <property type="entry name" value="ADP-ribosylation"/>
    <property type="match status" value="2"/>
</dbReference>
<evidence type="ECO:0000256" key="3">
    <source>
        <dbReference type="ARBA" id="ARBA00010701"/>
    </source>
</evidence>
<keyword evidence="5 10" id="KW-0328">Glycosyltransferase</keyword>
<dbReference type="CDD" id="cd00707">
    <property type="entry name" value="Pancreat_lipase_like"/>
    <property type="match status" value="1"/>
</dbReference>
<feature type="domain" description="Lipase" evidence="11">
    <location>
        <begin position="39"/>
        <end position="340"/>
    </location>
</feature>
<dbReference type="PANTHER" id="PTHR11610">
    <property type="entry name" value="LIPASE"/>
    <property type="match status" value="1"/>
</dbReference>
<comment type="similarity">
    <text evidence="2 10">Belongs to the Arg-specific ADP-ribosyltransferase family.</text>
</comment>
<dbReference type="GO" id="GO:0106274">
    <property type="term" value="F:NAD+-protein-arginine ADP-ribosyltransferase activity"/>
    <property type="evidence" value="ECO:0007669"/>
    <property type="project" value="UniProtKB-EC"/>
</dbReference>
<keyword evidence="10" id="KW-0521">NADP</keyword>
<reference evidence="12" key="1">
    <citation type="submission" date="2021-02" db="EMBL/GenBank/DDBJ databases">
        <authorList>
            <person name="Nowell W R."/>
        </authorList>
    </citation>
    <scope>NUCLEOTIDE SEQUENCE</scope>
</reference>
<organism evidence="12 13">
    <name type="scientific">Adineta ricciae</name>
    <name type="common">Rotifer</name>
    <dbReference type="NCBI Taxonomy" id="249248"/>
    <lineage>
        <taxon>Eukaryota</taxon>
        <taxon>Metazoa</taxon>
        <taxon>Spiralia</taxon>
        <taxon>Gnathifera</taxon>
        <taxon>Rotifera</taxon>
        <taxon>Eurotatoria</taxon>
        <taxon>Bdelloidea</taxon>
        <taxon>Adinetida</taxon>
        <taxon>Adinetidae</taxon>
        <taxon>Adineta</taxon>
    </lineage>
</organism>
<accession>A0A814KH08</accession>
<feature type="chain" id="PRO_5033091261" description="NAD(P)(+)--arginine ADP-ribosyltransferase" evidence="10">
    <location>
        <begin position="18"/>
        <end position="1025"/>
    </location>
</feature>
<name>A0A814KH08_ADIRI</name>
<comment type="caution">
    <text evidence="12">The sequence shown here is derived from an EMBL/GenBank/DDBJ whole genome shotgun (WGS) entry which is preliminary data.</text>
</comment>
<dbReference type="SUPFAM" id="SSF53474">
    <property type="entry name" value="alpha/beta-Hydrolases"/>
    <property type="match status" value="1"/>
</dbReference>
<keyword evidence="6 10" id="KW-0808">Transferase</keyword>
<dbReference type="InterPro" id="IPR013818">
    <property type="entry name" value="Lipase"/>
</dbReference>
<evidence type="ECO:0000259" key="11">
    <source>
        <dbReference type="Pfam" id="PF00151"/>
    </source>
</evidence>
<dbReference type="GO" id="GO:0016298">
    <property type="term" value="F:lipase activity"/>
    <property type="evidence" value="ECO:0007669"/>
    <property type="project" value="InterPro"/>
</dbReference>
<evidence type="ECO:0000256" key="4">
    <source>
        <dbReference type="ARBA" id="ARBA00022525"/>
    </source>
</evidence>
<dbReference type="Proteomes" id="UP000663828">
    <property type="component" value="Unassembled WGS sequence"/>
</dbReference>
<evidence type="ECO:0000256" key="6">
    <source>
        <dbReference type="ARBA" id="ARBA00022679"/>
    </source>
</evidence>
<evidence type="ECO:0000313" key="13">
    <source>
        <dbReference type="Proteomes" id="UP000663828"/>
    </source>
</evidence>
<evidence type="ECO:0000256" key="5">
    <source>
        <dbReference type="ARBA" id="ARBA00022676"/>
    </source>
</evidence>
<dbReference type="InterPro" id="IPR029058">
    <property type="entry name" value="AB_hydrolase_fold"/>
</dbReference>
<dbReference type="Pfam" id="PF01129">
    <property type="entry name" value="ART"/>
    <property type="match status" value="1"/>
</dbReference>
<comment type="catalytic activity">
    <reaction evidence="8 10">
        <text>L-arginyl-[protein] + NAD(+) = N(omega)-(ADP-D-ribosyl)-L-arginyl-[protein] + nicotinamide + H(+)</text>
        <dbReference type="Rhea" id="RHEA:19149"/>
        <dbReference type="Rhea" id="RHEA-COMP:10532"/>
        <dbReference type="Rhea" id="RHEA-COMP:15087"/>
        <dbReference type="ChEBI" id="CHEBI:15378"/>
        <dbReference type="ChEBI" id="CHEBI:17154"/>
        <dbReference type="ChEBI" id="CHEBI:29965"/>
        <dbReference type="ChEBI" id="CHEBI:57540"/>
        <dbReference type="ChEBI" id="CHEBI:142554"/>
        <dbReference type="EC" id="2.4.2.31"/>
    </reaction>
</comment>
<keyword evidence="10" id="KW-0732">Signal</keyword>
<evidence type="ECO:0000256" key="9">
    <source>
        <dbReference type="RuleBase" id="RU004262"/>
    </source>
</evidence>
<dbReference type="InterPro" id="IPR000768">
    <property type="entry name" value="ART"/>
</dbReference>
<dbReference type="Pfam" id="PF00151">
    <property type="entry name" value="Lipase"/>
    <property type="match status" value="1"/>
</dbReference>
<dbReference type="PRINTS" id="PR00821">
    <property type="entry name" value="TAGLIPASE"/>
</dbReference>
<dbReference type="AlphaFoldDB" id="A0A814KH08"/>